<protein>
    <submittedName>
        <fullName evidence="1">2'-5' RNA ligase family protein</fullName>
    </submittedName>
</protein>
<dbReference type="Pfam" id="PF13563">
    <property type="entry name" value="2_5_RNA_ligase2"/>
    <property type="match status" value="1"/>
</dbReference>
<name>A0ABQ6PPX7_9BACT</name>
<accession>A0ABQ6PPX7</accession>
<proteinExistence type="predicted"/>
<dbReference type="PANTHER" id="PTHR40037:SF1">
    <property type="entry name" value="PHOSPHOESTERASE SAOUHSC_00951-RELATED"/>
    <property type="match status" value="1"/>
</dbReference>
<evidence type="ECO:0000313" key="2">
    <source>
        <dbReference type="Proteomes" id="UP001338309"/>
    </source>
</evidence>
<keyword evidence="1" id="KW-0436">Ligase</keyword>
<dbReference type="InterPro" id="IPR009097">
    <property type="entry name" value="Cyclic_Pdiesterase"/>
</dbReference>
<organism evidence="1 2">
    <name type="scientific">Algoriphagus confluentis</name>
    <dbReference type="NCBI Taxonomy" id="1697556"/>
    <lineage>
        <taxon>Bacteria</taxon>
        <taxon>Pseudomonadati</taxon>
        <taxon>Bacteroidota</taxon>
        <taxon>Cytophagia</taxon>
        <taxon>Cytophagales</taxon>
        <taxon>Cyclobacteriaceae</taxon>
        <taxon>Algoriphagus</taxon>
    </lineage>
</organism>
<keyword evidence="2" id="KW-1185">Reference proteome</keyword>
<dbReference type="RefSeq" id="WP_338224691.1">
    <property type="nucleotide sequence ID" value="NZ_BTPD01000008.1"/>
</dbReference>
<dbReference type="SUPFAM" id="SSF55144">
    <property type="entry name" value="LigT-like"/>
    <property type="match status" value="1"/>
</dbReference>
<dbReference type="InterPro" id="IPR050580">
    <property type="entry name" value="2H_phosphoesterase_YjcG-like"/>
</dbReference>
<gene>
    <name evidence="1" type="ORF">Aconfl_26240</name>
</gene>
<sequence length="193" mass="22195">MKKKEKYFLALMPPKEILEKAESIKSEIRDQFNVKYALKSPAHITLKMPFSYNEAKEEVLIEQLNRFSLRFKPFKVELGKVQTFGKRVVFLSVKLSAPLLLLQSALKSFCKKELHLVDELSDRNYHPHMTLAFKDLKDSKFKAVLELAKAREFEAEFLAGGFFLLKKAEGKWKVYLEIPFSEASLANSGATDT</sequence>
<dbReference type="PANTHER" id="PTHR40037">
    <property type="entry name" value="PHOSPHOESTERASE YJCG-RELATED"/>
    <property type="match status" value="1"/>
</dbReference>
<dbReference type="Gene3D" id="3.90.1140.10">
    <property type="entry name" value="Cyclic phosphodiesterase"/>
    <property type="match status" value="1"/>
</dbReference>
<comment type="caution">
    <text evidence="1">The sequence shown here is derived from an EMBL/GenBank/DDBJ whole genome shotgun (WGS) entry which is preliminary data.</text>
</comment>
<reference evidence="1 2" key="1">
    <citation type="submission" date="2023-08" db="EMBL/GenBank/DDBJ databases">
        <title>Draft genome sequence of Algoriphagus confluentis.</title>
        <authorList>
            <person name="Takatani N."/>
            <person name="Hosokawa M."/>
            <person name="Sawabe T."/>
        </authorList>
    </citation>
    <scope>NUCLEOTIDE SEQUENCE [LARGE SCALE GENOMIC DNA]</scope>
    <source>
        <strain evidence="1 2">NBRC 111222</strain>
    </source>
</reference>
<evidence type="ECO:0000313" key="1">
    <source>
        <dbReference type="EMBL" id="GMQ29981.1"/>
    </source>
</evidence>
<dbReference type="GO" id="GO:0016874">
    <property type="term" value="F:ligase activity"/>
    <property type="evidence" value="ECO:0007669"/>
    <property type="project" value="UniProtKB-KW"/>
</dbReference>
<dbReference type="Proteomes" id="UP001338309">
    <property type="component" value="Unassembled WGS sequence"/>
</dbReference>
<dbReference type="EMBL" id="BTPD01000008">
    <property type="protein sequence ID" value="GMQ29981.1"/>
    <property type="molecule type" value="Genomic_DNA"/>
</dbReference>